<dbReference type="RefSeq" id="WP_135848592.1">
    <property type="nucleotide sequence ID" value="NZ_RHPJ01000001.1"/>
</dbReference>
<proteinExistence type="inferred from homology"/>
<feature type="domain" description="ABC transmembrane type-1" evidence="8">
    <location>
        <begin position="95"/>
        <end position="292"/>
    </location>
</feature>
<reference evidence="9 10" key="1">
    <citation type="submission" date="2018-11" db="EMBL/GenBank/DDBJ databases">
        <title>Complete genome sequencing of the Actinobacteria Serinibacter sp. K3-2.</title>
        <authorList>
            <person name="Rakitin A.L."/>
            <person name="Beletsky A.V."/>
            <person name="Mardanov A.V."/>
            <person name="Ravin N.V."/>
            <person name="Gromova A.S."/>
            <person name="Filippova S.N."/>
            <person name="Gal'Chenko V.F."/>
        </authorList>
    </citation>
    <scope>NUCLEOTIDE SEQUENCE [LARGE SCALE GENOMIC DNA]</scope>
    <source>
        <strain evidence="9 10">K3-2</strain>
    </source>
</reference>
<evidence type="ECO:0000256" key="1">
    <source>
        <dbReference type="ARBA" id="ARBA00004651"/>
    </source>
</evidence>
<sequence>MTRFVGRRLLQALVTIFAVVLIAFVFGRLAGSPAAQLLPENATQEQRDALNAELGFDRPVIVQFGDYLGGLLRGDFQNSYRETGTSSMALVAERLPVSLHLGLVGLAFALVLAFGAVLIVQYTGSRILRSTVLSVGSVRASIPDFFFGLLLVLTLSVHLGWLPSLGNSAPLSVLMPALTIGTGQFVVYTRLLDNSMSLEGASDYVRTARARGEGRAFIVFREVLPNAILPVLTLAGINLGAFLGGLVLIENVFAWPGLGQLIVGSVYARDFPVVQSGMIVVAALFVAANLLVDLVQGVLDPRVRLA</sequence>
<dbReference type="PANTHER" id="PTHR43163">
    <property type="entry name" value="DIPEPTIDE TRANSPORT SYSTEM PERMEASE PROTEIN DPPB-RELATED"/>
    <property type="match status" value="1"/>
</dbReference>
<dbReference type="SUPFAM" id="SSF161098">
    <property type="entry name" value="MetI-like"/>
    <property type="match status" value="1"/>
</dbReference>
<evidence type="ECO:0000256" key="6">
    <source>
        <dbReference type="ARBA" id="ARBA00023136"/>
    </source>
</evidence>
<dbReference type="Pfam" id="PF00528">
    <property type="entry name" value="BPD_transp_1"/>
    <property type="match status" value="1"/>
</dbReference>
<dbReference type="InterPro" id="IPR035906">
    <property type="entry name" value="MetI-like_sf"/>
</dbReference>
<dbReference type="EMBL" id="RHPJ01000001">
    <property type="protein sequence ID" value="TGO06380.1"/>
    <property type="molecule type" value="Genomic_DNA"/>
</dbReference>
<dbReference type="GO" id="GO:0005886">
    <property type="term" value="C:plasma membrane"/>
    <property type="evidence" value="ECO:0007669"/>
    <property type="project" value="UniProtKB-SubCell"/>
</dbReference>
<dbReference type="CDD" id="cd06261">
    <property type="entry name" value="TM_PBP2"/>
    <property type="match status" value="1"/>
</dbReference>
<keyword evidence="2 7" id="KW-0813">Transport</keyword>
<dbReference type="Proteomes" id="UP000297318">
    <property type="component" value="Unassembled WGS sequence"/>
</dbReference>
<evidence type="ECO:0000256" key="3">
    <source>
        <dbReference type="ARBA" id="ARBA00022475"/>
    </source>
</evidence>
<comment type="subcellular location">
    <subcellularLocation>
        <location evidence="1 7">Cell membrane</location>
        <topology evidence="1 7">Multi-pass membrane protein</topology>
    </subcellularLocation>
</comment>
<keyword evidence="4 7" id="KW-0812">Transmembrane</keyword>
<feature type="transmembrane region" description="Helical" evidence="7">
    <location>
        <begin position="227"/>
        <end position="253"/>
    </location>
</feature>
<gene>
    <name evidence="9" type="ORF">SERN_0572</name>
</gene>
<accession>A0A4Z1E521</accession>
<evidence type="ECO:0000313" key="9">
    <source>
        <dbReference type="EMBL" id="TGO06380.1"/>
    </source>
</evidence>
<evidence type="ECO:0000256" key="5">
    <source>
        <dbReference type="ARBA" id="ARBA00022989"/>
    </source>
</evidence>
<evidence type="ECO:0000256" key="4">
    <source>
        <dbReference type="ARBA" id="ARBA00022692"/>
    </source>
</evidence>
<dbReference type="Pfam" id="PF19300">
    <property type="entry name" value="BPD_transp_1_N"/>
    <property type="match status" value="1"/>
</dbReference>
<feature type="transmembrane region" description="Helical" evidence="7">
    <location>
        <begin position="97"/>
        <end position="120"/>
    </location>
</feature>
<feature type="transmembrane region" description="Helical" evidence="7">
    <location>
        <begin position="12"/>
        <end position="31"/>
    </location>
</feature>
<evidence type="ECO:0000256" key="2">
    <source>
        <dbReference type="ARBA" id="ARBA00022448"/>
    </source>
</evidence>
<evidence type="ECO:0000313" key="10">
    <source>
        <dbReference type="Proteomes" id="UP000297318"/>
    </source>
</evidence>
<keyword evidence="10" id="KW-1185">Reference proteome</keyword>
<keyword evidence="5 7" id="KW-1133">Transmembrane helix</keyword>
<feature type="transmembrane region" description="Helical" evidence="7">
    <location>
        <begin position="168"/>
        <end position="188"/>
    </location>
</feature>
<dbReference type="GO" id="GO:0055085">
    <property type="term" value="P:transmembrane transport"/>
    <property type="evidence" value="ECO:0007669"/>
    <property type="project" value="InterPro"/>
</dbReference>
<dbReference type="PANTHER" id="PTHR43163:SF6">
    <property type="entry name" value="DIPEPTIDE TRANSPORT SYSTEM PERMEASE PROTEIN DPPB-RELATED"/>
    <property type="match status" value="1"/>
</dbReference>
<dbReference type="PROSITE" id="PS50928">
    <property type="entry name" value="ABC_TM1"/>
    <property type="match status" value="1"/>
</dbReference>
<dbReference type="InterPro" id="IPR045621">
    <property type="entry name" value="BPD_transp_1_N"/>
</dbReference>
<keyword evidence="3" id="KW-1003">Cell membrane</keyword>
<evidence type="ECO:0000259" key="8">
    <source>
        <dbReference type="PROSITE" id="PS50928"/>
    </source>
</evidence>
<evidence type="ECO:0000256" key="7">
    <source>
        <dbReference type="RuleBase" id="RU363032"/>
    </source>
</evidence>
<comment type="similarity">
    <text evidence="7">Belongs to the binding-protein-dependent transport system permease family.</text>
</comment>
<dbReference type="Gene3D" id="1.10.3720.10">
    <property type="entry name" value="MetI-like"/>
    <property type="match status" value="1"/>
</dbReference>
<feature type="transmembrane region" description="Helical" evidence="7">
    <location>
        <begin position="141"/>
        <end position="162"/>
    </location>
</feature>
<keyword evidence="6 7" id="KW-0472">Membrane</keyword>
<feature type="transmembrane region" description="Helical" evidence="7">
    <location>
        <begin position="273"/>
        <end position="295"/>
    </location>
</feature>
<name>A0A4Z1E521_9MICO</name>
<dbReference type="AlphaFoldDB" id="A0A4Z1E521"/>
<dbReference type="OrthoDB" id="3543764at2"/>
<organism evidence="9 10">
    <name type="scientific">Serinibacter arcticus</name>
    <dbReference type="NCBI Taxonomy" id="1655435"/>
    <lineage>
        <taxon>Bacteria</taxon>
        <taxon>Bacillati</taxon>
        <taxon>Actinomycetota</taxon>
        <taxon>Actinomycetes</taxon>
        <taxon>Micrococcales</taxon>
        <taxon>Beutenbergiaceae</taxon>
        <taxon>Serinibacter</taxon>
    </lineage>
</organism>
<protein>
    <submittedName>
        <fullName evidence="9">Peptide ABC transporter, permease protein</fullName>
    </submittedName>
</protein>
<comment type="caution">
    <text evidence="9">The sequence shown here is derived from an EMBL/GenBank/DDBJ whole genome shotgun (WGS) entry which is preliminary data.</text>
</comment>
<dbReference type="InterPro" id="IPR000515">
    <property type="entry name" value="MetI-like"/>
</dbReference>